<dbReference type="InterPro" id="IPR023393">
    <property type="entry name" value="START-like_dom_sf"/>
</dbReference>
<dbReference type="OrthoDB" id="509124at2759"/>
<dbReference type="CDD" id="cd07822">
    <property type="entry name" value="SRPBCC_4"/>
    <property type="match status" value="1"/>
</dbReference>
<dbReference type="OMA" id="SYPEWNP"/>
<dbReference type="STRING" id="294746.A5DMW0"/>
<dbReference type="KEGG" id="pgu:PGUG_04611"/>
<name>A5DMW0_PICGU</name>
<proteinExistence type="predicted"/>
<dbReference type="Proteomes" id="UP000001997">
    <property type="component" value="Unassembled WGS sequence"/>
</dbReference>
<dbReference type="VEuPathDB" id="FungiDB:PGUG_04611"/>
<evidence type="ECO:0000313" key="1">
    <source>
        <dbReference type="EMBL" id="EDK40513.2"/>
    </source>
</evidence>
<dbReference type="EMBL" id="CH408160">
    <property type="protein sequence ID" value="EDK40513.2"/>
    <property type="molecule type" value="Genomic_DNA"/>
</dbReference>
<sequence length="168" mass="18651">MQDAVGGLNLLLYKYTVCHNSTNMTKISTSIIIDAPPSKVKEVFLDFKSYPSWNSFVTSIKGDSQEVGSILNVEITPPGKSKQQFKPKIVENSDTKFAWVGSLGSEYIFKGHHQYEFISVENGTKTKLVQSEDFSGILSSPLLYLVKASTLKGFENSNEDLKKKVESS</sequence>
<organism evidence="1 2">
    <name type="scientific">Meyerozyma guilliermondii (strain ATCC 6260 / CBS 566 / DSM 6381 / JCM 1539 / NBRC 10279 / NRRL Y-324)</name>
    <name type="common">Yeast</name>
    <name type="synonym">Candida guilliermondii</name>
    <dbReference type="NCBI Taxonomy" id="294746"/>
    <lineage>
        <taxon>Eukaryota</taxon>
        <taxon>Fungi</taxon>
        <taxon>Dikarya</taxon>
        <taxon>Ascomycota</taxon>
        <taxon>Saccharomycotina</taxon>
        <taxon>Pichiomycetes</taxon>
        <taxon>Debaryomycetaceae</taxon>
        <taxon>Meyerozyma</taxon>
    </lineage>
</organism>
<accession>A5DMW0</accession>
<dbReference type="PANTHER" id="PTHR36166:SF1">
    <property type="entry name" value="SRPBCC DOMAIN-CONTAINING PROTEIN"/>
    <property type="match status" value="1"/>
</dbReference>
<reference evidence="1 2" key="1">
    <citation type="journal article" date="2009" name="Nature">
        <title>Evolution of pathogenicity and sexual reproduction in eight Candida genomes.</title>
        <authorList>
            <person name="Butler G."/>
            <person name="Rasmussen M.D."/>
            <person name="Lin M.F."/>
            <person name="Santos M.A."/>
            <person name="Sakthikumar S."/>
            <person name="Munro C.A."/>
            <person name="Rheinbay E."/>
            <person name="Grabherr M."/>
            <person name="Forche A."/>
            <person name="Reedy J.L."/>
            <person name="Agrafioti I."/>
            <person name="Arnaud M.B."/>
            <person name="Bates S."/>
            <person name="Brown A.J."/>
            <person name="Brunke S."/>
            <person name="Costanzo M.C."/>
            <person name="Fitzpatrick D.A."/>
            <person name="de Groot P.W."/>
            <person name="Harris D."/>
            <person name="Hoyer L.L."/>
            <person name="Hube B."/>
            <person name="Klis F.M."/>
            <person name="Kodira C."/>
            <person name="Lennard N."/>
            <person name="Logue M.E."/>
            <person name="Martin R."/>
            <person name="Neiman A.M."/>
            <person name="Nikolaou E."/>
            <person name="Quail M.A."/>
            <person name="Quinn J."/>
            <person name="Santos M.C."/>
            <person name="Schmitzberger F.F."/>
            <person name="Sherlock G."/>
            <person name="Shah P."/>
            <person name="Silverstein K.A."/>
            <person name="Skrzypek M.S."/>
            <person name="Soll D."/>
            <person name="Staggs R."/>
            <person name="Stansfield I."/>
            <person name="Stumpf M.P."/>
            <person name="Sudbery P.E."/>
            <person name="Srikantha T."/>
            <person name="Zeng Q."/>
            <person name="Berman J."/>
            <person name="Berriman M."/>
            <person name="Heitman J."/>
            <person name="Gow N.A."/>
            <person name="Lorenz M.C."/>
            <person name="Birren B.W."/>
            <person name="Kellis M."/>
            <person name="Cuomo C.A."/>
        </authorList>
    </citation>
    <scope>NUCLEOTIDE SEQUENCE [LARGE SCALE GENOMIC DNA]</scope>
    <source>
        <strain evidence="2">ATCC 6260 / CBS 566 / DSM 6381 / JCM 1539 / NBRC 10279 / NRRL Y-324</strain>
    </source>
</reference>
<gene>
    <name evidence="1" type="ORF">PGUG_04611</name>
</gene>
<dbReference type="HOGENOM" id="CLU_069867_4_0_1"/>
<dbReference type="GeneID" id="5124963"/>
<dbReference type="PANTHER" id="PTHR36166">
    <property type="entry name" value="CHROMOSOME 9, WHOLE GENOME SHOTGUN SEQUENCE"/>
    <property type="match status" value="1"/>
</dbReference>
<evidence type="ECO:0008006" key="3">
    <source>
        <dbReference type="Google" id="ProtNLM"/>
    </source>
</evidence>
<dbReference type="RefSeq" id="XP_001482656.2">
    <property type="nucleotide sequence ID" value="XM_001482606.1"/>
</dbReference>
<dbReference type="SUPFAM" id="SSF55961">
    <property type="entry name" value="Bet v1-like"/>
    <property type="match status" value="1"/>
</dbReference>
<dbReference type="Gene3D" id="3.30.530.20">
    <property type="match status" value="1"/>
</dbReference>
<keyword evidence="2" id="KW-1185">Reference proteome</keyword>
<dbReference type="Pfam" id="PF10604">
    <property type="entry name" value="Polyketide_cyc2"/>
    <property type="match status" value="1"/>
</dbReference>
<dbReference type="InParanoid" id="A5DMW0"/>
<dbReference type="InterPro" id="IPR019587">
    <property type="entry name" value="Polyketide_cyclase/dehydratase"/>
</dbReference>
<protein>
    <recommendedName>
        <fullName evidence="3">Coenzyme Q-binding protein COQ10 START domain-containing protein</fullName>
    </recommendedName>
</protein>
<dbReference type="eggNOG" id="ENOG502S64G">
    <property type="taxonomic scope" value="Eukaryota"/>
</dbReference>
<dbReference type="AlphaFoldDB" id="A5DMW0"/>
<evidence type="ECO:0000313" key="2">
    <source>
        <dbReference type="Proteomes" id="UP000001997"/>
    </source>
</evidence>